<evidence type="ECO:0000313" key="16">
    <source>
        <dbReference type="Proteomes" id="UP000249363"/>
    </source>
</evidence>
<dbReference type="InterPro" id="IPR001680">
    <property type="entry name" value="WD40_rpt"/>
</dbReference>
<evidence type="ECO:0000256" key="2">
    <source>
        <dbReference type="ARBA" id="ARBA00004496"/>
    </source>
</evidence>
<dbReference type="InterPro" id="IPR004923">
    <property type="entry name" value="FTR1/Fip1/EfeU"/>
</dbReference>
<dbReference type="STRING" id="1196081.A0A364KZT9"/>
<protein>
    <submittedName>
        <fullName evidence="15">Uncharacterized protein</fullName>
    </submittedName>
</protein>
<accession>A0A364KZT9</accession>
<dbReference type="SMART" id="SM00320">
    <property type="entry name" value="WD40"/>
    <property type="match status" value="8"/>
</dbReference>
<feature type="transmembrane region" description="Helical" evidence="14">
    <location>
        <begin position="6"/>
        <end position="33"/>
    </location>
</feature>
<keyword evidence="5" id="KW-0410">Iron transport</keyword>
<evidence type="ECO:0000256" key="3">
    <source>
        <dbReference type="ARBA" id="ARBA00008333"/>
    </source>
</evidence>
<evidence type="ECO:0000256" key="13">
    <source>
        <dbReference type="PROSITE-ProRule" id="PRU00221"/>
    </source>
</evidence>
<keyword evidence="8" id="KW-0819">tRNA processing</keyword>
<feature type="transmembrane region" description="Helical" evidence="14">
    <location>
        <begin position="148"/>
        <end position="169"/>
    </location>
</feature>
<sequence length="1498" mass="165724">MGSSKVFAVQVFFIVFRECLEASIIISVLLSFLKQSLGEPHHDHTLYKRLVRQVWYGSFAGILICLIIGGAFVGVFYGLGHNIWTNAEKLWEGIFYLIACIIVTAMGLALLRINKSKEQWRIKIAKSLVEQSKNTKKSRLFGNWARRYAMFLLPFITTLREGVEGVVFVSGVSLGYPATAFPLPVVTGIIAGLGCGFLIYRGGNAMSIQLFLIASTCVLYLIAAGMFSKVVWDLQYYSFQKAVGSDVAEAGSGPGSYNILETVWHVNCCNAETDNGWDVFNSILGWENTGTYGSVIAYNVYWIFIMLTVGYMLWEERSGKRSLRERILMVLVKVPGLKGYAKAKLDVLQENPEDIHYDGCFPVTALKEIYIDSSEYLLKGQGPYVSVIDVTSGETIHKLRVFRRNNVHGFMIDELRCKEQDTISVLAWGGPSLRAIQIQQDEKLRLRIVCRTLEHAAPDWIYDICPAHIEDNSSLAYLITGHNSVLSIKLKEVKDSKYFNAIQLRRLISGVKSTLYSADIVVLSSSHILIAAGTVFGEIIVWSCFRGTDANTPIVTSSIHHFFTGHDGSIFGVSISDELRLTKAGKEHRVRLLASCSDDRTVRIWDISDCTHTTATDRAAYVTDGFDLRSTGFGSTAPQNISSGSESAVAKGWGHSSRVWGVYFLPVRGDCTTTVNLISKGEDATSQLWRLDSTYSKSDESLQYELSNISSLSQHAGKHIWSLAFSKGDGDSQLLYTGGNDGAVRTYELTHIERSDDKKKLPTELSPYCPRTLLKAEYSKVDTGSIAPRSFDFVSKDTLVVVNASGLVQLGTFTNAPGTIKPQVQWETLSTEEDLRSLSTISSLPSCGLAVIGGSTGTLRLYNHSTKQLTDFVQVPRRPVKIVMLDAEVDDVTGLPRSFKFLVGYPQHEEAHLFNVEMTADGYDVTKTNLVIPPSFAIATASYVCQGKCLAVGGKMGQLLLYCLDSDKEKLEYSYAMWRAHGREFVNFVQSMDDETSDTGYVLTGGGDGHYCVWRLYMQSDGDGKWSLQQIHRSSAPLSKIEGAYFDDQTGQFILYGFRGVAFVLWNETTQTQILTLDCGGVNRVWKFMHNPVNLGAGTIVWIQARALHAVVADSVLHRPLQMGSHGREQKTLAVSKAGNHEGPLIASGGEDTMIRISVPLPRSKDKSSTWNSVQCLRIMSAHVSGLQQIKWSDDGRFLFSSAGREEFMAWRLRSVPRFGASALLEAACPREELDIELRVTSFDVLRMESSADEDKFLMALVYSNSTIKIFSYISSMGAHTYELLGRGTYSTNCLTEVHFMVRESKVFLVTGATDGYIAVWPVDWITPKESGRFSVNMTSDVQPLKWELHHAVHTSSIKTLEHEEILPGYQMLLSGGDDNSLAVTLVKLDDVRVVSSVCVANAHASAITAVKILSCRTDTATTIEVASSGNDQRVKLWSVVVDLENTRSQVLRISLQTDRYSPVADIAAMDDMEIIDTAGTTRRVLVLGGVGMEILTI</sequence>
<dbReference type="Proteomes" id="UP000249363">
    <property type="component" value="Unassembled WGS sequence"/>
</dbReference>
<keyword evidence="10 14" id="KW-1133">Transmembrane helix</keyword>
<dbReference type="RefSeq" id="XP_040733586.1">
    <property type="nucleotide sequence ID" value="XM_040877519.1"/>
</dbReference>
<dbReference type="InterPro" id="IPR051973">
    <property type="entry name" value="tRNA_Anticodon_Mtase-Reg"/>
</dbReference>
<evidence type="ECO:0000256" key="12">
    <source>
        <dbReference type="ARBA" id="ARBA00038255"/>
    </source>
</evidence>
<feature type="transmembrane region" description="Helical" evidence="14">
    <location>
        <begin position="181"/>
        <end position="200"/>
    </location>
</feature>
<gene>
    <name evidence="15" type="ORF">BHQ10_005082</name>
</gene>
<dbReference type="GO" id="GO:0005381">
    <property type="term" value="F:iron ion transmembrane transporter activity"/>
    <property type="evidence" value="ECO:0007669"/>
    <property type="project" value="InterPro"/>
</dbReference>
<keyword evidence="5" id="KW-0406">Ion transport</keyword>
<dbReference type="PANTHER" id="PTHR14344:SF3">
    <property type="entry name" value="WD REPEAT-CONTAINING PROTEIN 6"/>
    <property type="match status" value="1"/>
</dbReference>
<evidence type="ECO:0000256" key="11">
    <source>
        <dbReference type="ARBA" id="ARBA00023136"/>
    </source>
</evidence>
<dbReference type="PROSITE" id="PS00678">
    <property type="entry name" value="WD_REPEATS_1"/>
    <property type="match status" value="1"/>
</dbReference>
<evidence type="ECO:0000256" key="6">
    <source>
        <dbReference type="ARBA" id="ARBA00022574"/>
    </source>
</evidence>
<dbReference type="SUPFAM" id="SSF50978">
    <property type="entry name" value="WD40 repeat-like"/>
    <property type="match status" value="4"/>
</dbReference>
<keyword evidence="4" id="KW-0963">Cytoplasm</keyword>
<keyword evidence="9" id="KW-0677">Repeat</keyword>
<dbReference type="InterPro" id="IPR019775">
    <property type="entry name" value="WD40_repeat_CS"/>
</dbReference>
<dbReference type="GO" id="GO:0033573">
    <property type="term" value="C:high-affinity iron permease complex"/>
    <property type="evidence" value="ECO:0007669"/>
    <property type="project" value="InterPro"/>
</dbReference>
<comment type="subcellular location">
    <subcellularLocation>
        <location evidence="2">Cytoplasm</location>
    </subcellularLocation>
    <subcellularLocation>
        <location evidence="1">Membrane</location>
        <topology evidence="1">Multi-pass membrane protein</topology>
    </subcellularLocation>
</comment>
<dbReference type="Gene3D" id="2.130.10.10">
    <property type="entry name" value="YVTN repeat-like/Quinoprotein amine dehydrogenase"/>
    <property type="match status" value="4"/>
</dbReference>
<proteinExistence type="inferred from homology"/>
<organism evidence="15 16">
    <name type="scientific">Talaromyces amestolkiae</name>
    <dbReference type="NCBI Taxonomy" id="1196081"/>
    <lineage>
        <taxon>Eukaryota</taxon>
        <taxon>Fungi</taxon>
        <taxon>Dikarya</taxon>
        <taxon>Ascomycota</taxon>
        <taxon>Pezizomycotina</taxon>
        <taxon>Eurotiomycetes</taxon>
        <taxon>Eurotiomycetidae</taxon>
        <taxon>Eurotiales</taxon>
        <taxon>Trichocomaceae</taxon>
        <taxon>Talaromyces</taxon>
        <taxon>Talaromyces sect. Talaromyces</taxon>
    </lineage>
</organism>
<dbReference type="GO" id="GO:0005737">
    <property type="term" value="C:cytoplasm"/>
    <property type="evidence" value="ECO:0007669"/>
    <property type="project" value="UniProtKB-SubCell"/>
</dbReference>
<keyword evidence="5" id="KW-0813">Transport</keyword>
<dbReference type="Pfam" id="PF00400">
    <property type="entry name" value="WD40"/>
    <property type="match status" value="2"/>
</dbReference>
<comment type="caution">
    <text evidence="15">The sequence shown here is derived from an EMBL/GenBank/DDBJ whole genome shotgun (WGS) entry which is preliminary data.</text>
</comment>
<evidence type="ECO:0000256" key="9">
    <source>
        <dbReference type="ARBA" id="ARBA00022737"/>
    </source>
</evidence>
<evidence type="ECO:0000256" key="5">
    <source>
        <dbReference type="ARBA" id="ARBA00022496"/>
    </source>
</evidence>
<dbReference type="EMBL" id="MIKG01000009">
    <property type="protein sequence ID" value="RAO69070.1"/>
    <property type="molecule type" value="Genomic_DNA"/>
</dbReference>
<evidence type="ECO:0000256" key="7">
    <source>
        <dbReference type="ARBA" id="ARBA00022692"/>
    </source>
</evidence>
<feature type="transmembrane region" description="Helical" evidence="14">
    <location>
        <begin position="295"/>
        <end position="314"/>
    </location>
</feature>
<dbReference type="PANTHER" id="PTHR14344">
    <property type="entry name" value="WD REPEAT PROTEIN"/>
    <property type="match status" value="1"/>
</dbReference>
<keyword evidence="7 14" id="KW-0812">Transmembrane</keyword>
<dbReference type="PROSITE" id="PS50082">
    <property type="entry name" value="WD_REPEATS_2"/>
    <property type="match status" value="1"/>
</dbReference>
<evidence type="ECO:0000256" key="8">
    <source>
        <dbReference type="ARBA" id="ARBA00022694"/>
    </source>
</evidence>
<evidence type="ECO:0000256" key="14">
    <source>
        <dbReference type="SAM" id="Phobius"/>
    </source>
</evidence>
<evidence type="ECO:0000313" key="15">
    <source>
        <dbReference type="EMBL" id="RAO69070.1"/>
    </source>
</evidence>
<dbReference type="InterPro" id="IPR036322">
    <property type="entry name" value="WD40_repeat_dom_sf"/>
</dbReference>
<evidence type="ECO:0000256" key="10">
    <source>
        <dbReference type="ARBA" id="ARBA00022989"/>
    </source>
</evidence>
<evidence type="ECO:0000256" key="1">
    <source>
        <dbReference type="ARBA" id="ARBA00004141"/>
    </source>
</evidence>
<comment type="similarity">
    <text evidence="12">Belongs to the WD repeat WDR6 family.</text>
</comment>
<evidence type="ECO:0000256" key="4">
    <source>
        <dbReference type="ARBA" id="ARBA00022490"/>
    </source>
</evidence>
<dbReference type="Pfam" id="PF03239">
    <property type="entry name" value="FTR1"/>
    <property type="match status" value="1"/>
</dbReference>
<feature type="transmembrane region" description="Helical" evidence="14">
    <location>
        <begin position="54"/>
        <end position="79"/>
    </location>
</feature>
<comment type="similarity">
    <text evidence="3">Belongs to the oxidase-dependent Fe transporter (OFeT) (TC 9.A.10.1) family.</text>
</comment>
<dbReference type="InterPro" id="IPR015943">
    <property type="entry name" value="WD40/YVTN_repeat-like_dom_sf"/>
</dbReference>
<keyword evidence="5" id="KW-0408">Iron</keyword>
<dbReference type="GO" id="GO:0030488">
    <property type="term" value="P:tRNA methylation"/>
    <property type="evidence" value="ECO:0007669"/>
    <property type="project" value="TreeGrafter"/>
</dbReference>
<feature type="repeat" description="WD" evidence="13">
    <location>
        <begin position="591"/>
        <end position="615"/>
    </location>
</feature>
<keyword evidence="6 13" id="KW-0853">WD repeat</keyword>
<dbReference type="GeneID" id="63794298"/>
<keyword evidence="11 14" id="KW-0472">Membrane</keyword>
<keyword evidence="16" id="KW-1185">Reference proteome</keyword>
<feature type="transmembrane region" description="Helical" evidence="14">
    <location>
        <begin position="515"/>
        <end position="542"/>
    </location>
</feature>
<feature type="transmembrane region" description="Helical" evidence="14">
    <location>
        <begin position="94"/>
        <end position="113"/>
    </location>
</feature>
<dbReference type="OrthoDB" id="5594999at2759"/>
<feature type="transmembrane region" description="Helical" evidence="14">
    <location>
        <begin position="207"/>
        <end position="227"/>
    </location>
</feature>
<name>A0A364KZT9_TALAM</name>
<reference evidence="15 16" key="1">
    <citation type="journal article" date="2017" name="Biotechnol. Biofuels">
        <title>Differential beta-glucosidase expression as a function of carbon source availability in Talaromyces amestolkiae: a genomic and proteomic approach.</title>
        <authorList>
            <person name="de Eugenio L.I."/>
            <person name="Mendez-Liter J.A."/>
            <person name="Nieto-Dominguez M."/>
            <person name="Alonso L."/>
            <person name="Gil-Munoz J."/>
            <person name="Barriuso J."/>
            <person name="Prieto A."/>
            <person name="Martinez M.J."/>
        </authorList>
    </citation>
    <scope>NUCLEOTIDE SEQUENCE [LARGE SCALE GENOMIC DNA]</scope>
    <source>
        <strain evidence="15 16">CIB</strain>
    </source>
</reference>